<evidence type="ECO:0000256" key="1">
    <source>
        <dbReference type="SAM" id="MobiDB-lite"/>
    </source>
</evidence>
<evidence type="ECO:0000313" key="3">
    <source>
        <dbReference type="Proteomes" id="UP001165080"/>
    </source>
</evidence>
<protein>
    <recommendedName>
        <fullName evidence="4">Phosphoribulokinase/uridine kinase domain-containing protein</fullName>
    </recommendedName>
</protein>
<gene>
    <name evidence="2" type="primary">PLEST010223</name>
    <name evidence="2" type="ORF">PLESTB_000005600</name>
</gene>
<name>A0A9W6B824_9CHLO</name>
<dbReference type="PANTHER" id="PTHR10285">
    <property type="entry name" value="URIDINE KINASE"/>
    <property type="match status" value="1"/>
</dbReference>
<feature type="compositionally biased region" description="Low complexity" evidence="1">
    <location>
        <begin position="77"/>
        <end position="103"/>
    </location>
</feature>
<dbReference type="OrthoDB" id="6362633at2759"/>
<feature type="region of interest" description="Disordered" evidence="1">
    <location>
        <begin position="70"/>
        <end position="107"/>
    </location>
</feature>
<keyword evidence="3" id="KW-1185">Reference proteome</keyword>
<reference evidence="2 3" key="1">
    <citation type="journal article" date="2023" name="Commun. Biol.">
        <title>Reorganization of the ancestral sex-determining regions during the evolution of trioecy in Pleodorina starrii.</title>
        <authorList>
            <person name="Takahashi K."/>
            <person name="Suzuki S."/>
            <person name="Kawai-Toyooka H."/>
            <person name="Yamamoto K."/>
            <person name="Hamaji T."/>
            <person name="Ootsuki R."/>
            <person name="Yamaguchi H."/>
            <person name="Kawachi M."/>
            <person name="Higashiyama T."/>
            <person name="Nozaki H."/>
        </authorList>
    </citation>
    <scope>NUCLEOTIDE SEQUENCE [LARGE SCALE GENOMIC DNA]</scope>
    <source>
        <strain evidence="2 3">NIES-4479</strain>
    </source>
</reference>
<evidence type="ECO:0008006" key="4">
    <source>
        <dbReference type="Google" id="ProtNLM"/>
    </source>
</evidence>
<comment type="caution">
    <text evidence="2">The sequence shown here is derived from an EMBL/GenBank/DDBJ whole genome shotgun (WGS) entry which is preliminary data.</text>
</comment>
<accession>A0A9W6B824</accession>
<dbReference type="EMBL" id="BRXU01000001">
    <property type="protein sequence ID" value="GLC47598.1"/>
    <property type="molecule type" value="Genomic_DNA"/>
</dbReference>
<dbReference type="Proteomes" id="UP001165080">
    <property type="component" value="Unassembled WGS sequence"/>
</dbReference>
<organism evidence="2 3">
    <name type="scientific">Pleodorina starrii</name>
    <dbReference type="NCBI Taxonomy" id="330485"/>
    <lineage>
        <taxon>Eukaryota</taxon>
        <taxon>Viridiplantae</taxon>
        <taxon>Chlorophyta</taxon>
        <taxon>core chlorophytes</taxon>
        <taxon>Chlorophyceae</taxon>
        <taxon>CS clade</taxon>
        <taxon>Chlamydomonadales</taxon>
        <taxon>Volvocaceae</taxon>
        <taxon>Pleodorina</taxon>
    </lineage>
</organism>
<sequence>MLLTQRQRQVPGAGQRQAPGAVVAQRQAPRLSVRPLNSVRKRAVCKALEITGEAYEDIVDQLARRALDTHRHRHQHISGAGSAIDSSTSSTSSSSSSDSDSGTRPSCLPGCRSAAGCRVVVGIAGAPGSGKTTLAAAVAARINQLAGQEGREGQQGREGKAPFAAVVPMDGFHYYRRELDEMPDPQEAHARRGAPWTFDGVKFVEAVRRVRAAGGAAAAAAGSEEVGPSAGCADVRLPSFDHGLGDPVEGDIVVAAHTAVVLVEGNYLLLDQEPWRQLRELFDESWFVSCPRDVITQRLFERQTGIGLTPEVSRQRIATNDLPNAQLVAECGGAGAADVVVPGWVAPREGGR</sequence>
<feature type="region of interest" description="Disordered" evidence="1">
    <location>
        <begin position="1"/>
        <end position="26"/>
    </location>
</feature>
<evidence type="ECO:0000313" key="2">
    <source>
        <dbReference type="EMBL" id="GLC47598.1"/>
    </source>
</evidence>
<proteinExistence type="predicted"/>
<dbReference type="AlphaFoldDB" id="A0A9W6B824"/>
<dbReference type="Gene3D" id="3.40.50.300">
    <property type="entry name" value="P-loop containing nucleotide triphosphate hydrolases"/>
    <property type="match status" value="1"/>
</dbReference>
<dbReference type="SUPFAM" id="SSF52540">
    <property type="entry name" value="P-loop containing nucleoside triphosphate hydrolases"/>
    <property type="match status" value="1"/>
</dbReference>
<dbReference type="InterPro" id="IPR027417">
    <property type="entry name" value="P-loop_NTPase"/>
</dbReference>